<evidence type="ECO:0000256" key="7">
    <source>
        <dbReference type="RuleBase" id="RU003942"/>
    </source>
</evidence>
<comment type="subcellular location">
    <subcellularLocation>
        <location evidence="1 7">Cell membrane</location>
        <topology evidence="1 7">Multi-pass membrane protein</topology>
    </subcellularLocation>
</comment>
<dbReference type="Proteomes" id="UP000198312">
    <property type="component" value="Chromosome"/>
</dbReference>
<evidence type="ECO:0000256" key="4">
    <source>
        <dbReference type="ARBA" id="ARBA00022692"/>
    </source>
</evidence>
<keyword evidence="3" id="KW-1003">Cell membrane</keyword>
<comment type="similarity">
    <text evidence="7">Belongs to the drug/metabolite transporter (DMT) superfamily. Small multidrug resistance (SMR) (TC 2.A.7.1) family.</text>
</comment>
<evidence type="ECO:0000313" key="9">
    <source>
        <dbReference type="EMBL" id="ASK62796.1"/>
    </source>
</evidence>
<evidence type="ECO:0000256" key="1">
    <source>
        <dbReference type="ARBA" id="ARBA00004651"/>
    </source>
</evidence>
<keyword evidence="4 7" id="KW-0812">Transmembrane</keyword>
<dbReference type="KEGG" id="vil:CFK37_11885"/>
<proteinExistence type="inferred from homology"/>
<gene>
    <name evidence="9" type="ORF">CFK37_11885</name>
</gene>
<dbReference type="InterPro" id="IPR000390">
    <property type="entry name" value="Small_drug/metabolite_transptr"/>
</dbReference>
<keyword evidence="5 8" id="KW-1133">Transmembrane helix</keyword>
<dbReference type="RefSeq" id="WP_089062055.1">
    <property type="nucleotide sequence ID" value="NZ_CP022315.1"/>
</dbReference>
<accession>A0A220U4E9</accession>
<organism evidence="9 10">
    <name type="scientific">Virgibacillus phasianinus</name>
    <dbReference type="NCBI Taxonomy" id="2017483"/>
    <lineage>
        <taxon>Bacteria</taxon>
        <taxon>Bacillati</taxon>
        <taxon>Bacillota</taxon>
        <taxon>Bacilli</taxon>
        <taxon>Bacillales</taxon>
        <taxon>Bacillaceae</taxon>
        <taxon>Virgibacillus</taxon>
    </lineage>
</organism>
<reference evidence="9 10" key="1">
    <citation type="submission" date="2017-07" db="EMBL/GenBank/DDBJ databases">
        <title>Virgibacillus sp. LM2416.</title>
        <authorList>
            <person name="Tak E.J."/>
            <person name="Bae J.-W."/>
        </authorList>
    </citation>
    <scope>NUCLEOTIDE SEQUENCE [LARGE SCALE GENOMIC DNA]</scope>
    <source>
        <strain evidence="9 10">LM2416</strain>
    </source>
</reference>
<feature type="transmembrane region" description="Helical" evidence="8">
    <location>
        <begin position="83"/>
        <end position="102"/>
    </location>
</feature>
<evidence type="ECO:0000256" key="6">
    <source>
        <dbReference type="ARBA" id="ARBA00023136"/>
    </source>
</evidence>
<feature type="transmembrane region" description="Helical" evidence="8">
    <location>
        <begin position="5"/>
        <end position="22"/>
    </location>
</feature>
<dbReference type="SUPFAM" id="SSF103481">
    <property type="entry name" value="Multidrug resistance efflux transporter EmrE"/>
    <property type="match status" value="1"/>
</dbReference>
<feature type="transmembrane region" description="Helical" evidence="8">
    <location>
        <begin position="28"/>
        <end position="46"/>
    </location>
</feature>
<evidence type="ECO:0000256" key="3">
    <source>
        <dbReference type="ARBA" id="ARBA00022475"/>
    </source>
</evidence>
<dbReference type="Gene3D" id="1.10.3730.20">
    <property type="match status" value="1"/>
</dbReference>
<dbReference type="InterPro" id="IPR045324">
    <property type="entry name" value="Small_multidrug_res"/>
</dbReference>
<dbReference type="GO" id="GO:0022857">
    <property type="term" value="F:transmembrane transporter activity"/>
    <property type="evidence" value="ECO:0007669"/>
    <property type="project" value="InterPro"/>
</dbReference>
<keyword evidence="6 8" id="KW-0472">Membrane</keyword>
<evidence type="ECO:0000256" key="8">
    <source>
        <dbReference type="SAM" id="Phobius"/>
    </source>
</evidence>
<dbReference type="PANTHER" id="PTHR30561:SF7">
    <property type="entry name" value="GUANIDINIUM EFFLUX SYSTEM SUBUNIT GDNC-RELATED"/>
    <property type="match status" value="1"/>
</dbReference>
<keyword evidence="10" id="KW-1185">Reference proteome</keyword>
<protein>
    <submittedName>
        <fullName evidence="9">QacE family quaternary ammonium compound efflux SMR transporter</fullName>
    </submittedName>
</protein>
<dbReference type="FunFam" id="1.10.3730.20:FF:000001">
    <property type="entry name" value="Quaternary ammonium compound resistance transporter SugE"/>
    <property type="match status" value="1"/>
</dbReference>
<sequence length="111" mass="11927">MKKEWNTVFLAGLFEIGWVVGLKHAESTLGWIGTVICIYVSMHLLIIASKNLPVGTTYAVFTGIGTAGTVLLDIVLFNEPFNVTKILLIALLLGGVIGLKTITTGTKEAEH</sequence>
<dbReference type="InterPro" id="IPR037185">
    <property type="entry name" value="EmrE-like"/>
</dbReference>
<keyword evidence="2" id="KW-0813">Transport</keyword>
<evidence type="ECO:0000256" key="5">
    <source>
        <dbReference type="ARBA" id="ARBA00022989"/>
    </source>
</evidence>
<dbReference type="PANTHER" id="PTHR30561">
    <property type="entry name" value="SMR FAMILY PROTON-DEPENDENT DRUG EFFLUX TRANSPORTER SUGE"/>
    <property type="match status" value="1"/>
</dbReference>
<dbReference type="Pfam" id="PF00893">
    <property type="entry name" value="Multi_Drug_Res"/>
    <property type="match status" value="1"/>
</dbReference>
<dbReference type="AlphaFoldDB" id="A0A220U4E9"/>
<evidence type="ECO:0000256" key="2">
    <source>
        <dbReference type="ARBA" id="ARBA00022448"/>
    </source>
</evidence>
<dbReference type="GO" id="GO:0005886">
    <property type="term" value="C:plasma membrane"/>
    <property type="evidence" value="ECO:0007669"/>
    <property type="project" value="UniProtKB-SubCell"/>
</dbReference>
<name>A0A220U4E9_9BACI</name>
<dbReference type="EMBL" id="CP022315">
    <property type="protein sequence ID" value="ASK62796.1"/>
    <property type="molecule type" value="Genomic_DNA"/>
</dbReference>
<dbReference type="OrthoDB" id="2168659at2"/>
<evidence type="ECO:0000313" key="10">
    <source>
        <dbReference type="Proteomes" id="UP000198312"/>
    </source>
</evidence>
<feature type="transmembrane region" description="Helical" evidence="8">
    <location>
        <begin position="58"/>
        <end position="77"/>
    </location>
</feature>